<reference evidence="2 3" key="1">
    <citation type="submission" date="2018-09" db="EMBL/GenBank/DDBJ databases">
        <title>Complete genome sequence of the hydrocarbonoclastic bacterium Alcaligenes aquatilis QD168, isolated from a crude-oil polluted marine sediment of Central Chile.</title>
        <authorList>
            <person name="Duran R.E."/>
            <person name="Barra B."/>
            <person name="Salva-Serra F."/>
            <person name="Mendez V."/>
            <person name="Moore E.R.B."/>
            <person name="Seeger M."/>
        </authorList>
    </citation>
    <scope>NUCLEOTIDE SEQUENCE [LARGE SCALE GENOMIC DNA]</scope>
    <source>
        <strain evidence="2 3">QD168</strain>
    </source>
</reference>
<dbReference type="Pfam" id="PF07411">
    <property type="entry name" value="DUF1508"/>
    <property type="match status" value="1"/>
</dbReference>
<evidence type="ECO:0000313" key="3">
    <source>
        <dbReference type="Proteomes" id="UP000268070"/>
    </source>
</evidence>
<dbReference type="EMBL" id="CP032153">
    <property type="protein sequence ID" value="AYN22744.1"/>
    <property type="molecule type" value="Genomic_DNA"/>
</dbReference>
<dbReference type="Gene3D" id="3.30.160.160">
    <property type="entry name" value="YegP-like"/>
    <property type="match status" value="1"/>
</dbReference>
<gene>
    <name evidence="2" type="ORF">D3M96_09655</name>
</gene>
<dbReference type="InterPro" id="IPR051141">
    <property type="entry name" value="UPF0339_domain"/>
</dbReference>
<dbReference type="KEGG" id="aaqu:D3M96_09655"/>
<dbReference type="AlphaFoldDB" id="A0A3G2I076"/>
<protein>
    <submittedName>
        <fullName evidence="2">DUF1508 domain-containing protein</fullName>
    </submittedName>
</protein>
<dbReference type="PANTHER" id="PTHR40606:SF1">
    <property type="entry name" value="UPF0339 PROTEIN YEGP"/>
    <property type="match status" value="1"/>
</dbReference>
<organism evidence="2 3">
    <name type="scientific">Alcaligenes aquatilis</name>
    <dbReference type="NCBI Taxonomy" id="323284"/>
    <lineage>
        <taxon>Bacteria</taxon>
        <taxon>Pseudomonadati</taxon>
        <taxon>Pseudomonadota</taxon>
        <taxon>Betaproteobacteria</taxon>
        <taxon>Burkholderiales</taxon>
        <taxon>Alcaligenaceae</taxon>
        <taxon>Alcaligenes</taxon>
    </lineage>
</organism>
<evidence type="ECO:0000259" key="1">
    <source>
        <dbReference type="Pfam" id="PF07411"/>
    </source>
</evidence>
<dbReference type="Proteomes" id="UP000268070">
    <property type="component" value="Chromosome"/>
</dbReference>
<dbReference type="InterPro" id="IPR010879">
    <property type="entry name" value="DUF1508"/>
</dbReference>
<proteinExistence type="predicted"/>
<sequence length="57" mass="6392">MKFVLYKDKGGEWRWRFKAANGNIICVSSEGYTSKQSAQNSIESVKKGIPDAPVIEE</sequence>
<feature type="domain" description="DUF1508" evidence="1">
    <location>
        <begin position="8"/>
        <end position="56"/>
    </location>
</feature>
<dbReference type="InterPro" id="IPR036913">
    <property type="entry name" value="YegP-like_sf"/>
</dbReference>
<dbReference type="PANTHER" id="PTHR40606">
    <property type="match status" value="1"/>
</dbReference>
<accession>A0A3G2I076</accession>
<dbReference type="RefSeq" id="WP_121740108.1">
    <property type="nucleotide sequence ID" value="NZ_CP032153.1"/>
</dbReference>
<evidence type="ECO:0000313" key="2">
    <source>
        <dbReference type="EMBL" id="AYN22744.1"/>
    </source>
</evidence>
<dbReference type="OrthoDB" id="9802792at2"/>
<dbReference type="SUPFAM" id="SSF160113">
    <property type="entry name" value="YegP-like"/>
    <property type="match status" value="1"/>
</dbReference>
<name>A0A3G2I076_9BURK</name>